<evidence type="ECO:0000313" key="3">
    <source>
        <dbReference type="Proteomes" id="UP000295064"/>
    </source>
</evidence>
<gene>
    <name evidence="2" type="ORF">DFR79_104124</name>
</gene>
<dbReference type="EMBL" id="SNWX01000004">
    <property type="protein sequence ID" value="TDO94158.1"/>
    <property type="molecule type" value="Genomic_DNA"/>
</dbReference>
<feature type="compositionally biased region" description="Polar residues" evidence="1">
    <location>
        <begin position="162"/>
        <end position="191"/>
    </location>
</feature>
<evidence type="ECO:0000313" key="2">
    <source>
        <dbReference type="EMBL" id="TDO94158.1"/>
    </source>
</evidence>
<proteinExistence type="predicted"/>
<sequence length="348" mass="39845">MGYNKIQDNFWIDEKVKNWDFKTRMIALYLLSNQHSISEGLYHLPLSYMAEDMCLKKEEILEGVNKLSADNFIKYDKDNSIILIINALKYQPLNNINHYKSALNKLEALPTSPLLQCFIEQAELYNPKFYSYLKAESKKKRFLKKGFSTRKDKGLTADRNKGLQTNSLDGLSTNNSNSQAPALSLSPTQTPAQAQIKTEAEKKEEAEFLEQINSDDNFKKAAELASYLIELIAANNPRAAVPKKDPADRLFLKWTKEIEKLHRLGPVGAKAKENKGYSFAEIEAIISFSQQDQFWKNNILSAKKLRKQVIKLENKLKSSKFNAPSQKNNLLKELYLAAKEEENSHEEK</sequence>
<comment type="caution">
    <text evidence="2">The sequence shown here is derived from an EMBL/GenBank/DDBJ whole genome shotgun (WGS) entry which is preliminary data.</text>
</comment>
<dbReference type="OrthoDB" id="1047417at2"/>
<evidence type="ECO:0000256" key="1">
    <source>
        <dbReference type="SAM" id="MobiDB-lite"/>
    </source>
</evidence>
<feature type="region of interest" description="Disordered" evidence="1">
    <location>
        <begin position="153"/>
        <end position="200"/>
    </location>
</feature>
<protein>
    <submittedName>
        <fullName evidence="2">Uncharacterized protein</fullName>
    </submittedName>
</protein>
<organism evidence="2 3">
    <name type="scientific">Halanaerobium saccharolyticum</name>
    <dbReference type="NCBI Taxonomy" id="43595"/>
    <lineage>
        <taxon>Bacteria</taxon>
        <taxon>Bacillati</taxon>
        <taxon>Bacillota</taxon>
        <taxon>Clostridia</taxon>
        <taxon>Halanaerobiales</taxon>
        <taxon>Halanaerobiaceae</taxon>
        <taxon>Halanaerobium</taxon>
    </lineage>
</organism>
<accession>A0A4R6LZ40</accession>
<dbReference type="AlphaFoldDB" id="A0A4R6LZ40"/>
<reference evidence="2 3" key="1">
    <citation type="submission" date="2019-03" db="EMBL/GenBank/DDBJ databases">
        <title>Subsurface microbial communities from deep shales in Ohio and West Virginia, USA.</title>
        <authorList>
            <person name="Wrighton K."/>
        </authorList>
    </citation>
    <scope>NUCLEOTIDE SEQUENCE [LARGE SCALE GENOMIC DNA]</scope>
    <source>
        <strain evidence="2 3">MA284_T2</strain>
    </source>
</reference>
<dbReference type="Proteomes" id="UP000295064">
    <property type="component" value="Unassembled WGS sequence"/>
</dbReference>
<name>A0A4R6LZ40_9FIRM</name>
<dbReference type="RefSeq" id="WP_133514275.1">
    <property type="nucleotide sequence ID" value="NZ_SNWX01000004.1"/>
</dbReference>